<evidence type="ECO:0000256" key="13">
    <source>
        <dbReference type="PIRSR" id="PIRSR000168-2"/>
    </source>
</evidence>
<evidence type="ECO:0000256" key="11">
    <source>
        <dbReference type="PIRNR" id="PIRNR000168"/>
    </source>
</evidence>
<dbReference type="GO" id="GO:0003997">
    <property type="term" value="F:acyl-CoA oxidase activity"/>
    <property type="evidence" value="ECO:0007669"/>
    <property type="project" value="UniProtKB-EC"/>
</dbReference>
<evidence type="ECO:0000256" key="1">
    <source>
        <dbReference type="ARBA" id="ARBA00001201"/>
    </source>
</evidence>
<dbReference type="Pfam" id="PF01756">
    <property type="entry name" value="ACOX"/>
    <property type="match status" value="1"/>
</dbReference>
<dbReference type="InterPro" id="IPR006091">
    <property type="entry name" value="Acyl-CoA_Oxase/DH_mid-dom"/>
</dbReference>
<evidence type="ECO:0000256" key="10">
    <source>
        <dbReference type="ARBA" id="ARBA00023140"/>
    </source>
</evidence>
<comment type="cofactor">
    <cofactor evidence="2">
        <name>FAD</name>
        <dbReference type="ChEBI" id="CHEBI:57692"/>
    </cofactor>
</comment>
<evidence type="ECO:0000256" key="8">
    <source>
        <dbReference type="ARBA" id="ARBA00023002"/>
    </source>
</evidence>
<feature type="domain" description="Acyl-CoA oxidase/dehydrogenase middle" evidence="15">
    <location>
        <begin position="150"/>
        <end position="259"/>
    </location>
</feature>
<dbReference type="GO" id="GO:0033540">
    <property type="term" value="P:fatty acid beta-oxidation using acyl-CoA oxidase"/>
    <property type="evidence" value="ECO:0007669"/>
    <property type="project" value="TreeGrafter"/>
</dbReference>
<dbReference type="Pfam" id="PF22924">
    <property type="entry name" value="ACOX_C_alpha1"/>
    <property type="match status" value="1"/>
</dbReference>
<evidence type="ECO:0000313" key="17">
    <source>
        <dbReference type="EMBL" id="KAK9840200.1"/>
    </source>
</evidence>
<dbReference type="GO" id="GO:0071949">
    <property type="term" value="F:FAD binding"/>
    <property type="evidence" value="ECO:0007669"/>
    <property type="project" value="InterPro"/>
</dbReference>
<evidence type="ECO:0000256" key="2">
    <source>
        <dbReference type="ARBA" id="ARBA00001974"/>
    </source>
</evidence>
<evidence type="ECO:0000256" key="6">
    <source>
        <dbReference type="ARBA" id="ARBA00022827"/>
    </source>
</evidence>
<dbReference type="GO" id="GO:0055088">
    <property type="term" value="P:lipid homeostasis"/>
    <property type="evidence" value="ECO:0007669"/>
    <property type="project" value="TreeGrafter"/>
</dbReference>
<evidence type="ECO:0000259" key="16">
    <source>
        <dbReference type="Pfam" id="PF22924"/>
    </source>
</evidence>
<dbReference type="Gene3D" id="2.40.110.10">
    <property type="entry name" value="Butyryl-CoA Dehydrogenase, subunit A, domain 2"/>
    <property type="match status" value="1"/>
</dbReference>
<dbReference type="Proteomes" id="UP001438707">
    <property type="component" value="Unassembled WGS sequence"/>
</dbReference>
<evidence type="ECO:0000256" key="3">
    <source>
        <dbReference type="ARBA" id="ARBA00004275"/>
    </source>
</evidence>
<dbReference type="FunFam" id="2.40.110.10:FF:000005">
    <property type="entry name" value="Acyl-coenzyme A oxidase"/>
    <property type="match status" value="1"/>
</dbReference>
<evidence type="ECO:0000313" key="18">
    <source>
        <dbReference type="Proteomes" id="UP001438707"/>
    </source>
</evidence>
<feature type="domain" description="Acyl-CoA oxidase C-terminal" evidence="14">
    <location>
        <begin position="485"/>
        <end position="623"/>
    </location>
</feature>
<dbReference type="InterPro" id="IPR002655">
    <property type="entry name" value="Acyl-CoA_oxidase_C"/>
</dbReference>
<comment type="caution">
    <text evidence="17">The sequence shown here is derived from an EMBL/GenBank/DDBJ whole genome shotgun (WGS) entry which is preliminary data.</text>
</comment>
<reference evidence="17 18" key="1">
    <citation type="journal article" date="2024" name="Nat. Commun.">
        <title>Phylogenomics reveals the evolutionary origins of lichenization in chlorophyte algae.</title>
        <authorList>
            <person name="Puginier C."/>
            <person name="Libourel C."/>
            <person name="Otte J."/>
            <person name="Skaloud P."/>
            <person name="Haon M."/>
            <person name="Grisel S."/>
            <person name="Petersen M."/>
            <person name="Berrin J.G."/>
            <person name="Delaux P.M."/>
            <person name="Dal Grande F."/>
            <person name="Keller J."/>
        </authorList>
    </citation>
    <scope>NUCLEOTIDE SEQUENCE [LARGE SCALE GENOMIC DNA]</scope>
    <source>
        <strain evidence="17 18">SAG 2145</strain>
    </source>
</reference>
<evidence type="ECO:0000256" key="9">
    <source>
        <dbReference type="ARBA" id="ARBA00023098"/>
    </source>
</evidence>
<dbReference type="FunFam" id="1.20.140.10:FF:000010">
    <property type="entry name" value="Acyl-coenzyme A oxidase"/>
    <property type="match status" value="1"/>
</dbReference>
<keyword evidence="18" id="KW-1185">Reference proteome</keyword>
<comment type="catalytic activity">
    <reaction evidence="1">
        <text>a 2,3-saturated acyl-CoA + O2 = a (2E)-enoyl-CoA + H2O2</text>
        <dbReference type="Rhea" id="RHEA:38959"/>
        <dbReference type="ChEBI" id="CHEBI:15379"/>
        <dbReference type="ChEBI" id="CHEBI:16240"/>
        <dbReference type="ChEBI" id="CHEBI:58856"/>
        <dbReference type="ChEBI" id="CHEBI:65111"/>
        <dbReference type="EC" id="1.3.3.6"/>
    </reaction>
</comment>
<keyword evidence="7" id="KW-0276">Fatty acid metabolism</keyword>
<dbReference type="FunFam" id="1.20.140.10:FF:000007">
    <property type="entry name" value="Acyl-coenzyme A oxidase"/>
    <property type="match status" value="1"/>
</dbReference>
<feature type="active site" description="Proton acceptor" evidence="12">
    <location>
        <position position="441"/>
    </location>
</feature>
<comment type="subcellular location">
    <subcellularLocation>
        <location evidence="3">Peroxisome</location>
    </subcellularLocation>
</comment>
<dbReference type="InterPro" id="IPR009100">
    <property type="entry name" value="AcylCoA_DH/oxidase_NM_dom_sf"/>
</dbReference>
<evidence type="ECO:0000256" key="12">
    <source>
        <dbReference type="PIRSR" id="PIRSR000168-1"/>
    </source>
</evidence>
<evidence type="ECO:0000259" key="15">
    <source>
        <dbReference type="Pfam" id="PF02770"/>
    </source>
</evidence>
<dbReference type="PIRSF" id="PIRSF000168">
    <property type="entry name" value="Acyl-CoA_oxidase"/>
    <property type="match status" value="1"/>
</dbReference>
<keyword evidence="9" id="KW-0443">Lipid metabolism</keyword>
<dbReference type="InterPro" id="IPR055060">
    <property type="entry name" value="ACOX_C_alpha1"/>
</dbReference>
<comment type="similarity">
    <text evidence="4 11">Belongs to the acyl-CoA oxidase family.</text>
</comment>
<dbReference type="GO" id="GO:0005504">
    <property type="term" value="F:fatty acid binding"/>
    <property type="evidence" value="ECO:0007669"/>
    <property type="project" value="TreeGrafter"/>
</dbReference>
<gene>
    <name evidence="17" type="ORF">WJX74_005380</name>
</gene>
<evidence type="ECO:0000259" key="14">
    <source>
        <dbReference type="Pfam" id="PF01756"/>
    </source>
</evidence>
<dbReference type="InterPro" id="IPR046373">
    <property type="entry name" value="Acyl-CoA_Oxase/DH_mid-dom_sf"/>
</dbReference>
<dbReference type="EMBL" id="JALJOS010000004">
    <property type="protein sequence ID" value="KAK9840200.1"/>
    <property type="molecule type" value="Genomic_DNA"/>
</dbReference>
<evidence type="ECO:0000256" key="7">
    <source>
        <dbReference type="ARBA" id="ARBA00022832"/>
    </source>
</evidence>
<organism evidence="17 18">
    <name type="scientific">Apatococcus lobatus</name>
    <dbReference type="NCBI Taxonomy" id="904363"/>
    <lineage>
        <taxon>Eukaryota</taxon>
        <taxon>Viridiplantae</taxon>
        <taxon>Chlorophyta</taxon>
        <taxon>core chlorophytes</taxon>
        <taxon>Trebouxiophyceae</taxon>
        <taxon>Chlorellales</taxon>
        <taxon>Chlorellaceae</taxon>
        <taxon>Apatococcus</taxon>
    </lineage>
</organism>
<feature type="domain" description="Acyl-CoA oxidase C-alpha1" evidence="16">
    <location>
        <begin position="297"/>
        <end position="454"/>
    </location>
</feature>
<dbReference type="PANTHER" id="PTHR10909">
    <property type="entry name" value="ELECTRON TRANSPORT OXIDOREDUCTASE"/>
    <property type="match status" value="1"/>
</dbReference>
<dbReference type="GO" id="GO:0005777">
    <property type="term" value="C:peroxisome"/>
    <property type="evidence" value="ECO:0007669"/>
    <property type="project" value="UniProtKB-SubCell"/>
</dbReference>
<dbReference type="InterPro" id="IPR012258">
    <property type="entry name" value="Acyl-CoA_oxidase"/>
</dbReference>
<sequence>MELATERIRTLGRHLGVGGLQPALLGTSELQALQRLLEHDNWDCREQLKNLMKDPLFTPRYDMDLRDERELALDRLKRICLAGHFSIKDFRTNPLRIFAAHEITGFCDPSVATKMTVHFNLFGGTVLKLGTAVHHDAMLNGIDRVEPTGCFALTELGFGNNAVEMQTTATFLQDSDEFEIHTPTTLAQKYWITNSAVHAKFAVVFGQLLVGSTNHGVHGLLVRIRNDDNSIVEGVRIEDMGHKMGCNGVDNGKLWFDHVRVPRAALLNAFCNVERDGSYSSQIPRARDRFLKVADQLLSGRLCIASMMQSGSKLALTVAFRYAASRLAVGPTGKSDTDILQYQLQQRALMPLLAQTIALNLGLSYVKDRWAAASGFDNSLIIDPATAREVIMLCCAIKPLCAWNAEDTATTCRERCGGQGYLSCNRFGAILGFAHAGMTAEGDNRVLMQKVAKEYMGTVNMPEVKARLQAGAQPPASPSLTSLASLRDIFIAREGRLLAQLGRKMAGARGEAVFETWMRRESDLVQALAQAYAEREVLEASIRAAAECDTKLAGVLEAVIRLYALRRLEADLATLLGERILPIEAATDIPNLIRSSVADLAPNAQGLVDAFGIPEHLVAAPIAADWETYNAVDNRGELLNIAF</sequence>
<evidence type="ECO:0000256" key="4">
    <source>
        <dbReference type="ARBA" id="ARBA00006288"/>
    </source>
</evidence>
<proteinExistence type="inferred from homology"/>
<name>A0AAW1S2Y6_9CHLO</name>
<keyword evidence="5 11" id="KW-0285">Flavoprotein</keyword>
<accession>A0AAW1S2Y6</accession>
<dbReference type="Pfam" id="PF02770">
    <property type="entry name" value="Acyl-CoA_dh_M"/>
    <property type="match status" value="1"/>
</dbReference>
<dbReference type="Gene3D" id="1.20.140.10">
    <property type="entry name" value="Butyryl-CoA Dehydrogenase, subunit A, domain 3"/>
    <property type="match status" value="2"/>
</dbReference>
<protein>
    <recommendedName>
        <fullName evidence="11">Acyl-coenzyme A oxidase</fullName>
    </recommendedName>
</protein>
<keyword evidence="8" id="KW-0560">Oxidoreductase</keyword>
<evidence type="ECO:0000256" key="5">
    <source>
        <dbReference type="ARBA" id="ARBA00022630"/>
    </source>
</evidence>
<keyword evidence="6 11" id="KW-0274">FAD</keyword>
<dbReference type="SUPFAM" id="SSF47203">
    <property type="entry name" value="Acyl-CoA dehydrogenase C-terminal domain-like"/>
    <property type="match status" value="2"/>
</dbReference>
<feature type="binding site" evidence="13">
    <location>
        <position position="154"/>
    </location>
    <ligand>
        <name>FAD</name>
        <dbReference type="ChEBI" id="CHEBI:57692"/>
    </ligand>
</feature>
<keyword evidence="10" id="KW-0576">Peroxisome</keyword>
<dbReference type="PANTHER" id="PTHR10909:SF382">
    <property type="entry name" value="ACYL-COENZYME A OXIDASE"/>
    <property type="match status" value="1"/>
</dbReference>
<dbReference type="InterPro" id="IPR036250">
    <property type="entry name" value="AcylCo_DH-like_C"/>
</dbReference>
<dbReference type="SUPFAM" id="SSF56645">
    <property type="entry name" value="Acyl-CoA dehydrogenase NM domain-like"/>
    <property type="match status" value="1"/>
</dbReference>
<dbReference type="AlphaFoldDB" id="A0AAW1S2Y6"/>